<feature type="binding site" evidence="14">
    <location>
        <position position="778"/>
    </location>
    <ligand>
        <name>ATP</name>
        <dbReference type="ChEBI" id="CHEBI:30616"/>
    </ligand>
</feature>
<dbReference type="SUPFAM" id="SSF56784">
    <property type="entry name" value="HAD-like"/>
    <property type="match status" value="1"/>
</dbReference>
<protein>
    <recommendedName>
        <fullName evidence="16">Phospholipid-transporting ATPase</fullName>
        <ecNumber evidence="16">7.6.2.1</ecNumber>
    </recommendedName>
</protein>
<evidence type="ECO:0000256" key="7">
    <source>
        <dbReference type="ARBA" id="ARBA00022840"/>
    </source>
</evidence>
<comment type="similarity">
    <text evidence="3 16">Belongs to the cation transport ATPase (P-type) (TC 3.A.3) family. Type IV subfamily.</text>
</comment>
<feature type="transmembrane region" description="Helical" evidence="16">
    <location>
        <begin position="1017"/>
        <end position="1038"/>
    </location>
</feature>
<name>A0A7E4USY1_PANRE</name>
<evidence type="ECO:0000256" key="5">
    <source>
        <dbReference type="ARBA" id="ARBA00022723"/>
    </source>
</evidence>
<feature type="compositionally biased region" description="Polar residues" evidence="17">
    <location>
        <begin position="23"/>
        <end position="32"/>
    </location>
</feature>
<dbReference type="GO" id="GO:0005524">
    <property type="term" value="F:ATP binding"/>
    <property type="evidence" value="ECO:0007669"/>
    <property type="project" value="UniProtKB-UniRule"/>
</dbReference>
<comment type="subcellular location">
    <subcellularLocation>
        <location evidence="2">Endomembrane system</location>
    </subcellularLocation>
    <subcellularLocation>
        <location evidence="1 16">Membrane</location>
        <topology evidence="1 16">Multi-pass membrane protein</topology>
    </subcellularLocation>
</comment>
<evidence type="ECO:0000313" key="22">
    <source>
        <dbReference type="WBParaSite" id="Pan_g12454.t1"/>
    </source>
</evidence>
<evidence type="ECO:0000256" key="16">
    <source>
        <dbReference type="RuleBase" id="RU362033"/>
    </source>
</evidence>
<evidence type="ECO:0000256" key="4">
    <source>
        <dbReference type="ARBA" id="ARBA00022692"/>
    </source>
</evidence>
<evidence type="ECO:0000256" key="10">
    <source>
        <dbReference type="ARBA" id="ARBA00022989"/>
    </source>
</evidence>
<feature type="transmembrane region" description="Helical" evidence="16">
    <location>
        <begin position="401"/>
        <end position="423"/>
    </location>
</feature>
<dbReference type="InterPro" id="IPR001757">
    <property type="entry name" value="P_typ_ATPase"/>
</dbReference>
<evidence type="ECO:0000256" key="2">
    <source>
        <dbReference type="ARBA" id="ARBA00004308"/>
    </source>
</evidence>
<dbReference type="SFLD" id="SFLDG00002">
    <property type="entry name" value="C1.7:_P-type_atpase_like"/>
    <property type="match status" value="1"/>
</dbReference>
<dbReference type="InterPro" id="IPR023214">
    <property type="entry name" value="HAD_sf"/>
</dbReference>
<dbReference type="Proteomes" id="UP000492821">
    <property type="component" value="Unassembled WGS sequence"/>
</dbReference>
<dbReference type="GO" id="GO:0000287">
    <property type="term" value="F:magnesium ion binding"/>
    <property type="evidence" value="ECO:0007669"/>
    <property type="project" value="UniProtKB-UniRule"/>
</dbReference>
<feature type="transmembrane region" description="Helical" evidence="16">
    <location>
        <begin position="1159"/>
        <end position="1180"/>
    </location>
</feature>
<evidence type="ECO:0000256" key="14">
    <source>
        <dbReference type="PIRSR" id="PIRSR606539-2"/>
    </source>
</evidence>
<keyword evidence="4 16" id="KW-0812">Transmembrane</keyword>
<dbReference type="InterPro" id="IPR044492">
    <property type="entry name" value="P_typ_ATPase_HD_dom"/>
</dbReference>
<organism evidence="21 22">
    <name type="scientific">Panagrellus redivivus</name>
    <name type="common">Microworm</name>
    <dbReference type="NCBI Taxonomy" id="6233"/>
    <lineage>
        <taxon>Eukaryota</taxon>
        <taxon>Metazoa</taxon>
        <taxon>Ecdysozoa</taxon>
        <taxon>Nematoda</taxon>
        <taxon>Chromadorea</taxon>
        <taxon>Rhabditida</taxon>
        <taxon>Tylenchina</taxon>
        <taxon>Panagrolaimomorpha</taxon>
        <taxon>Panagrolaimoidea</taxon>
        <taxon>Panagrolaimidae</taxon>
        <taxon>Panagrellus</taxon>
    </lineage>
</organism>
<evidence type="ECO:0000256" key="15">
    <source>
        <dbReference type="PIRSR" id="PIRSR606539-3"/>
    </source>
</evidence>
<dbReference type="GO" id="GO:0005886">
    <property type="term" value="C:plasma membrane"/>
    <property type="evidence" value="ECO:0007669"/>
    <property type="project" value="TreeGrafter"/>
</dbReference>
<feature type="binding site" evidence="14">
    <location>
        <position position="738"/>
    </location>
    <ligand>
        <name>ATP</name>
        <dbReference type="ChEBI" id="CHEBI:30616"/>
    </ligand>
</feature>
<dbReference type="AlphaFoldDB" id="A0A7E4USY1"/>
<feature type="binding site" evidence="14">
    <location>
        <position position="963"/>
    </location>
    <ligand>
        <name>ATP</name>
        <dbReference type="ChEBI" id="CHEBI:30616"/>
    </ligand>
</feature>
<dbReference type="InterPro" id="IPR023299">
    <property type="entry name" value="ATPase_P-typ_cyto_dom_N"/>
</dbReference>
<feature type="binding site" evidence="15">
    <location>
        <position position="471"/>
    </location>
    <ligand>
        <name>Mg(2+)</name>
        <dbReference type="ChEBI" id="CHEBI:18420"/>
    </ligand>
</feature>
<dbReference type="Pfam" id="PF16212">
    <property type="entry name" value="PhoLip_ATPase_C"/>
    <property type="match status" value="1"/>
</dbReference>
<dbReference type="Gene3D" id="3.40.50.1000">
    <property type="entry name" value="HAD superfamily/HAD-like"/>
    <property type="match status" value="2"/>
</dbReference>
<evidence type="ECO:0000256" key="3">
    <source>
        <dbReference type="ARBA" id="ARBA00008109"/>
    </source>
</evidence>
<evidence type="ECO:0000256" key="9">
    <source>
        <dbReference type="ARBA" id="ARBA00022967"/>
    </source>
</evidence>
<sequence length="1260" mass="142711">MSMMSSPITISIEEEPGNGTHPEGTSMTSPTCDSERKPHQIHRRMSSKWIPPDAPITQRIIDPIRHRFNKNDAQTRYIKPNWTPTDVPRYKLPNSTNYAGNKIRTTKYSILTFVFKNLYEQLHRWANIYFIVIMLLNWVPALQAFSRYLGMVPVTVILSLTALKDAFEDYRRHRADKRINAQTVHVWSNKDKRFRKMPWEYVIVGDFVHVSVDETIPADILLLRSSDPQGSVFVETSNLDGENNLKQKSVLPKCRELFCERRHENFDPSDIELEIYCNPPDSRLNFIQGNVVYRDRSEDKISSQNVIVRGCQVRNTTFVEGVVLYAGKETKAMLNNGKVRYKRSSLERITNRFVLFCVLILVIMCCTGGGLAIAWLVTKCAHQLNIPYIVLYTSTPLGDGFIDMASFIISYQILVPLSLYITVECIKLGQILFLQLDADLYYEPTDTRIQCKSFTIAEELGQIQYVLSDKTGTLTENKMIFNCCAINGNPFEHSGTSPSSVENTFATEAAKLPVSEDFIPINETLKHALRGISCDPNADPNELSTYYFFLNMAVCNTVMVHRRKHIDDIDNGYTEDGVFYISNSAFYVGAAAPPIMSEPGTPGSIGTTPLPTPTYSRIPSFMKPTDIVRRLSSLGSLFRRGQKVVVGRRKTPGIYEAESPDELCLVKAAKAYGYELRYRSADLVEVVLPYPEGSTERLLDDSERKSIFRVAKVLNFDSDRKRMSIVLDMGEYHLLLCKGADDEILSNLSYQFTESPRGKTIVDNSKRLLNRYSSNGLRTLCMSMRKIPTALYNQWERENDEIEYSDLEDREHQLSLSARRLEQDMEFLGLTAIEDRLQDGVETTISALRRAGIQVWVLTGDKEETALNVAKGCQLFDNETSIICLKTEMDVATANPKDPKFNLLLSSEVVKLLDEGNVEAISLVKRAKAIVCYRMTPGEKAKVVKTVKKQLQGKVLAVGDGANDVPMILSADVGIGLTGQEGMQAVMASDFALSRFRFLHKLLLVHGHWFYYRLANVLLYFLFKNAMFVFILYWAQFYVGFSANGIMDPLYMMLYPIVFTSVQPLAYGILDQDIEAEILMREPSLYKKGLKGTIYTSWNFLVHMLDALWQSAVVYFVALTAYWDTDCEAWQFGFLLASSMYFCNSCHLALMTRCWTKPLLVLNIFFACLHYGFFIAYTSVTSPIFGTKSTPAGVALSSICDLTYWSALYISVILALMPRFFIKLIQNTVYPGLVFKAALAESAQQTHRNNVNGCCALFST</sequence>
<dbReference type="Gene3D" id="3.40.1110.10">
    <property type="entry name" value="Calcium-transporting ATPase, cytoplasmic domain N"/>
    <property type="match status" value="2"/>
</dbReference>
<feature type="binding site" evidence="14">
    <location>
        <position position="471"/>
    </location>
    <ligand>
        <name>ATP</name>
        <dbReference type="ChEBI" id="CHEBI:30616"/>
    </ligand>
</feature>
<evidence type="ECO:0000256" key="6">
    <source>
        <dbReference type="ARBA" id="ARBA00022741"/>
    </source>
</evidence>
<dbReference type="GO" id="GO:0045332">
    <property type="term" value="P:phospholipid translocation"/>
    <property type="evidence" value="ECO:0007669"/>
    <property type="project" value="TreeGrafter"/>
</dbReference>
<dbReference type="GO" id="GO:0140326">
    <property type="term" value="F:ATPase-coupled intramembrane lipid transporter activity"/>
    <property type="evidence" value="ECO:0007669"/>
    <property type="project" value="UniProtKB-EC"/>
</dbReference>
<dbReference type="SFLD" id="SFLDF00027">
    <property type="entry name" value="p-type_atpase"/>
    <property type="match status" value="1"/>
</dbReference>
<feature type="binding site" evidence="14">
    <location>
        <position position="964"/>
    </location>
    <ligand>
        <name>ATP</name>
        <dbReference type="ChEBI" id="CHEBI:30616"/>
    </ligand>
</feature>
<dbReference type="InterPro" id="IPR059000">
    <property type="entry name" value="ATPase_P-type_domA"/>
</dbReference>
<feature type="binding site" evidence="14">
    <location>
        <position position="859"/>
    </location>
    <ligand>
        <name>ATP</name>
        <dbReference type="ChEBI" id="CHEBI:30616"/>
    </ligand>
</feature>
<dbReference type="PROSITE" id="PS00154">
    <property type="entry name" value="ATPASE_E1_E2"/>
    <property type="match status" value="1"/>
</dbReference>
<dbReference type="SUPFAM" id="SSF81665">
    <property type="entry name" value="Calcium ATPase, transmembrane domain M"/>
    <property type="match status" value="1"/>
</dbReference>
<feature type="binding site" evidence="14">
    <location>
        <position position="860"/>
    </location>
    <ligand>
        <name>ATP</name>
        <dbReference type="ChEBI" id="CHEBI:30616"/>
    </ligand>
</feature>
<reference evidence="22" key="2">
    <citation type="submission" date="2020-10" db="UniProtKB">
        <authorList>
            <consortium name="WormBaseParasite"/>
        </authorList>
    </citation>
    <scope>IDENTIFICATION</scope>
</reference>
<dbReference type="PANTHER" id="PTHR24092">
    <property type="entry name" value="PROBABLE PHOSPHOLIPID-TRANSPORTING ATPASE"/>
    <property type="match status" value="1"/>
</dbReference>
<dbReference type="NCBIfam" id="TIGR01494">
    <property type="entry name" value="ATPase_P-type"/>
    <property type="match status" value="1"/>
</dbReference>
<dbReference type="FunFam" id="2.70.150.10:FF:000054">
    <property type="entry name" value="Phospholipid-transporting ATPase"/>
    <property type="match status" value="1"/>
</dbReference>
<dbReference type="Pfam" id="PF16209">
    <property type="entry name" value="PhoLip_ATPase_N"/>
    <property type="match status" value="1"/>
</dbReference>
<evidence type="ECO:0000256" key="11">
    <source>
        <dbReference type="ARBA" id="ARBA00023136"/>
    </source>
</evidence>
<feature type="transmembrane region" description="Helical" evidence="16">
    <location>
        <begin position="1050"/>
        <end position="1070"/>
    </location>
</feature>
<feature type="active site" description="4-aspartylphosphate intermediate" evidence="13">
    <location>
        <position position="469"/>
    </location>
</feature>
<evidence type="ECO:0000256" key="17">
    <source>
        <dbReference type="SAM" id="MobiDB-lite"/>
    </source>
</evidence>
<dbReference type="InterPro" id="IPR018303">
    <property type="entry name" value="ATPase_P-typ_P_site"/>
</dbReference>
<comment type="catalytic activity">
    <reaction evidence="12 16">
        <text>ATP + H2O + phospholipidSide 1 = ADP + phosphate + phospholipidSide 2.</text>
        <dbReference type="EC" id="7.6.2.1"/>
    </reaction>
</comment>
<evidence type="ECO:0000259" key="18">
    <source>
        <dbReference type="Pfam" id="PF00122"/>
    </source>
</evidence>
<dbReference type="NCBIfam" id="TIGR01652">
    <property type="entry name" value="ATPase-Plipid"/>
    <property type="match status" value="1"/>
</dbReference>
<feature type="transmembrane region" description="Helical" evidence="16">
    <location>
        <begin position="1192"/>
        <end position="1216"/>
    </location>
</feature>
<dbReference type="Pfam" id="PF00122">
    <property type="entry name" value="E1-E2_ATPase"/>
    <property type="match status" value="1"/>
</dbReference>
<feature type="region of interest" description="Disordered" evidence="17">
    <location>
        <begin position="1"/>
        <end position="36"/>
    </location>
</feature>
<feature type="transmembrane region" description="Helical" evidence="16">
    <location>
        <begin position="125"/>
        <end position="142"/>
    </location>
</feature>
<feature type="compositionally biased region" description="Low complexity" evidence="17">
    <location>
        <begin position="1"/>
        <end position="11"/>
    </location>
</feature>
<dbReference type="Gene3D" id="2.70.150.10">
    <property type="entry name" value="Calcium-transporting ATPase, cytoplasmic transduction domain A"/>
    <property type="match status" value="1"/>
</dbReference>
<keyword evidence="6 14" id="KW-0547">Nucleotide-binding</keyword>
<feature type="binding site" evidence="14">
    <location>
        <position position="470"/>
    </location>
    <ligand>
        <name>ATP</name>
        <dbReference type="ChEBI" id="CHEBI:30616"/>
    </ligand>
</feature>
<evidence type="ECO:0000256" key="13">
    <source>
        <dbReference type="PIRSR" id="PIRSR606539-1"/>
    </source>
</evidence>
<feature type="domain" description="P-type ATPase C-terminal" evidence="20">
    <location>
        <begin position="986"/>
        <end position="1231"/>
    </location>
</feature>
<keyword evidence="7 14" id="KW-0067">ATP-binding</keyword>
<keyword evidence="10 16" id="KW-1133">Transmembrane helix</keyword>
<dbReference type="SUPFAM" id="SSF81653">
    <property type="entry name" value="Calcium ATPase, transduction domain A"/>
    <property type="match status" value="1"/>
</dbReference>
<feature type="domain" description="P-type ATPase N-terminal" evidence="19">
    <location>
        <begin position="95"/>
        <end position="149"/>
    </location>
</feature>
<dbReference type="PRINTS" id="PR00119">
    <property type="entry name" value="CATATPASE"/>
</dbReference>
<evidence type="ECO:0000256" key="8">
    <source>
        <dbReference type="ARBA" id="ARBA00022842"/>
    </source>
</evidence>
<dbReference type="SUPFAM" id="SSF81660">
    <property type="entry name" value="Metal cation-transporting ATPase, ATP-binding domain N"/>
    <property type="match status" value="1"/>
</dbReference>
<feature type="binding site" evidence="14">
    <location>
        <position position="861"/>
    </location>
    <ligand>
        <name>ATP</name>
        <dbReference type="ChEBI" id="CHEBI:30616"/>
    </ligand>
</feature>
<dbReference type="InterPro" id="IPR008250">
    <property type="entry name" value="ATPase_P-typ_transduc_dom_A_sf"/>
</dbReference>
<feature type="binding site" evidence="15">
    <location>
        <position position="469"/>
    </location>
    <ligand>
        <name>Mg(2+)</name>
        <dbReference type="ChEBI" id="CHEBI:18420"/>
    </ligand>
</feature>
<keyword evidence="11 16" id="KW-0472">Membrane</keyword>
<feature type="domain" description="P-type ATPase A" evidence="18">
    <location>
        <begin position="181"/>
        <end position="311"/>
    </location>
</feature>
<dbReference type="InterPro" id="IPR023298">
    <property type="entry name" value="ATPase_P-typ_TM_dom_sf"/>
</dbReference>
<accession>A0A7E4USY1</accession>
<evidence type="ECO:0000256" key="12">
    <source>
        <dbReference type="ARBA" id="ARBA00034036"/>
    </source>
</evidence>
<keyword evidence="21" id="KW-1185">Reference proteome</keyword>
<feature type="transmembrane region" description="Helical" evidence="16">
    <location>
        <begin position="148"/>
        <end position="167"/>
    </location>
</feature>
<dbReference type="InterPro" id="IPR006539">
    <property type="entry name" value="P-type_ATPase_IV"/>
</dbReference>
<dbReference type="Pfam" id="PF13246">
    <property type="entry name" value="Cation_ATPase"/>
    <property type="match status" value="1"/>
</dbReference>
<feature type="binding site" evidence="15">
    <location>
        <position position="964"/>
    </location>
    <ligand>
        <name>Mg(2+)</name>
        <dbReference type="ChEBI" id="CHEBI:18420"/>
    </ligand>
</feature>
<evidence type="ECO:0000259" key="20">
    <source>
        <dbReference type="Pfam" id="PF16212"/>
    </source>
</evidence>
<feature type="transmembrane region" description="Helical" evidence="16">
    <location>
        <begin position="1100"/>
        <end position="1123"/>
    </location>
</feature>
<dbReference type="InterPro" id="IPR036412">
    <property type="entry name" value="HAD-like_sf"/>
</dbReference>
<feature type="transmembrane region" description="Helical" evidence="16">
    <location>
        <begin position="1129"/>
        <end position="1150"/>
    </location>
</feature>
<dbReference type="WBParaSite" id="Pan_g12454.t1">
    <property type="protein sequence ID" value="Pan_g12454.t1"/>
    <property type="gene ID" value="Pan_g12454"/>
</dbReference>
<dbReference type="EC" id="7.6.2.1" evidence="16"/>
<reference evidence="21" key="1">
    <citation type="journal article" date="2013" name="Genetics">
        <title>The draft genome and transcriptome of Panagrellus redivivus are shaped by the harsh demands of a free-living lifestyle.</title>
        <authorList>
            <person name="Srinivasan J."/>
            <person name="Dillman A.R."/>
            <person name="Macchietto M.G."/>
            <person name="Heikkinen L."/>
            <person name="Lakso M."/>
            <person name="Fracchia K.M."/>
            <person name="Antoshechkin I."/>
            <person name="Mortazavi A."/>
            <person name="Wong G."/>
            <person name="Sternberg P.W."/>
        </authorList>
    </citation>
    <scope>NUCLEOTIDE SEQUENCE [LARGE SCALE GENOMIC DNA]</scope>
    <source>
        <strain evidence="21">MT8872</strain>
    </source>
</reference>
<keyword evidence="9 16" id="KW-1278">Translocase</keyword>
<proteinExistence type="inferred from homology"/>
<dbReference type="PANTHER" id="PTHR24092:SF215">
    <property type="entry name" value="PHOSPHOLIPID-TRANSPORTING ATPASE"/>
    <property type="match status" value="1"/>
</dbReference>
<dbReference type="Gene3D" id="1.20.1110.10">
    <property type="entry name" value="Calcium-transporting ATPase, transmembrane domain"/>
    <property type="match status" value="1"/>
</dbReference>
<keyword evidence="8 15" id="KW-0460">Magnesium</keyword>
<comment type="cofactor">
    <cofactor evidence="15">
        <name>Mg(2+)</name>
        <dbReference type="ChEBI" id="CHEBI:18420"/>
    </cofactor>
</comment>
<feature type="binding site" evidence="14">
    <location>
        <position position="469"/>
    </location>
    <ligand>
        <name>ATP</name>
        <dbReference type="ChEBI" id="CHEBI:30616"/>
    </ligand>
</feature>
<dbReference type="GO" id="GO:0016887">
    <property type="term" value="F:ATP hydrolysis activity"/>
    <property type="evidence" value="ECO:0007669"/>
    <property type="project" value="InterPro"/>
</dbReference>
<feature type="binding site" evidence="14">
    <location>
        <position position="940"/>
    </location>
    <ligand>
        <name>ATP</name>
        <dbReference type="ChEBI" id="CHEBI:30616"/>
    </ligand>
</feature>
<feature type="transmembrane region" description="Helical" evidence="16">
    <location>
        <begin position="353"/>
        <end position="377"/>
    </location>
</feature>
<keyword evidence="5 15" id="KW-0479">Metal-binding</keyword>
<dbReference type="InterPro" id="IPR032630">
    <property type="entry name" value="P_typ_ATPase_c"/>
</dbReference>
<dbReference type="SFLD" id="SFLDS00003">
    <property type="entry name" value="Haloacid_Dehalogenase"/>
    <property type="match status" value="1"/>
</dbReference>
<feature type="binding site" evidence="14">
    <location>
        <position position="934"/>
    </location>
    <ligand>
        <name>ATP</name>
        <dbReference type="ChEBI" id="CHEBI:30616"/>
    </ligand>
</feature>
<evidence type="ECO:0000313" key="21">
    <source>
        <dbReference type="Proteomes" id="UP000492821"/>
    </source>
</evidence>
<feature type="binding site" evidence="14">
    <location>
        <position position="662"/>
    </location>
    <ligand>
        <name>ATP</name>
        <dbReference type="ChEBI" id="CHEBI:30616"/>
    </ligand>
</feature>
<feature type="binding site" evidence="15">
    <location>
        <position position="960"/>
    </location>
    <ligand>
        <name>Mg(2+)</name>
        <dbReference type="ChEBI" id="CHEBI:18420"/>
    </ligand>
</feature>
<feature type="binding site" evidence="14">
    <location>
        <position position="716"/>
    </location>
    <ligand>
        <name>ATP</name>
        <dbReference type="ChEBI" id="CHEBI:30616"/>
    </ligand>
</feature>
<evidence type="ECO:0000256" key="1">
    <source>
        <dbReference type="ARBA" id="ARBA00004141"/>
    </source>
</evidence>
<dbReference type="InterPro" id="IPR032631">
    <property type="entry name" value="P-type_ATPase_N"/>
</dbReference>
<evidence type="ECO:0000259" key="19">
    <source>
        <dbReference type="Pfam" id="PF16209"/>
    </source>
</evidence>